<comment type="similarity">
    <text evidence="3">In the N-terminal section; belongs to the glycosyltransferase 51 family.</text>
</comment>
<keyword evidence="11" id="KW-0573">Peptidoglycan synthesis</keyword>
<dbReference type="InterPro" id="IPR050396">
    <property type="entry name" value="Glycosyltr_51/Transpeptidase"/>
</dbReference>
<dbReference type="EMBL" id="CP048104">
    <property type="protein sequence ID" value="QKG85462.1"/>
    <property type="molecule type" value="Genomic_DNA"/>
</dbReference>
<dbReference type="RefSeq" id="WP_173224132.1">
    <property type="nucleotide sequence ID" value="NZ_CP048104.1"/>
</dbReference>
<comment type="catalytic activity">
    <reaction evidence="16">
        <text>[GlcNAc-(1-&gt;4)-Mur2Ac(oyl-L-Ala-gamma-D-Glu-L-Lys-D-Ala-D-Ala)](n)-di-trans,octa-cis-undecaprenyl diphosphate + beta-D-GlcNAc-(1-&gt;4)-Mur2Ac(oyl-L-Ala-gamma-D-Glu-L-Lys-D-Ala-D-Ala)-di-trans,octa-cis-undecaprenyl diphosphate = [GlcNAc-(1-&gt;4)-Mur2Ac(oyl-L-Ala-gamma-D-Glu-L-Lys-D-Ala-D-Ala)](n+1)-di-trans,octa-cis-undecaprenyl diphosphate + di-trans,octa-cis-undecaprenyl diphosphate + H(+)</text>
        <dbReference type="Rhea" id="RHEA:23708"/>
        <dbReference type="Rhea" id="RHEA-COMP:9602"/>
        <dbReference type="Rhea" id="RHEA-COMP:9603"/>
        <dbReference type="ChEBI" id="CHEBI:15378"/>
        <dbReference type="ChEBI" id="CHEBI:58405"/>
        <dbReference type="ChEBI" id="CHEBI:60033"/>
        <dbReference type="ChEBI" id="CHEBI:78435"/>
        <dbReference type="EC" id="2.4.99.28"/>
    </reaction>
</comment>
<dbReference type="InterPro" id="IPR036950">
    <property type="entry name" value="PBP_transglycosylase"/>
</dbReference>
<keyword evidence="5" id="KW-0121">Carboxypeptidase</keyword>
<dbReference type="GO" id="GO:0009252">
    <property type="term" value="P:peptidoglycan biosynthetic process"/>
    <property type="evidence" value="ECO:0007669"/>
    <property type="project" value="UniProtKB-KW"/>
</dbReference>
<accession>A0A7D3XRT4</accession>
<evidence type="ECO:0000256" key="4">
    <source>
        <dbReference type="ARBA" id="ARBA00022475"/>
    </source>
</evidence>
<evidence type="ECO:0000256" key="1">
    <source>
        <dbReference type="ARBA" id="ARBA00004236"/>
    </source>
</evidence>
<feature type="domain" description="Glycosyl transferase family 51" evidence="19">
    <location>
        <begin position="68"/>
        <end position="245"/>
    </location>
</feature>
<evidence type="ECO:0000256" key="5">
    <source>
        <dbReference type="ARBA" id="ARBA00022645"/>
    </source>
</evidence>
<evidence type="ECO:0000256" key="2">
    <source>
        <dbReference type="ARBA" id="ARBA00007090"/>
    </source>
</evidence>
<dbReference type="GO" id="GO:0008360">
    <property type="term" value="P:regulation of cell shape"/>
    <property type="evidence" value="ECO:0007669"/>
    <property type="project" value="UniProtKB-KW"/>
</dbReference>
<dbReference type="InterPro" id="IPR012338">
    <property type="entry name" value="Beta-lactam/transpept-like"/>
</dbReference>
<dbReference type="GO" id="GO:0008955">
    <property type="term" value="F:peptidoglycan glycosyltransferase activity"/>
    <property type="evidence" value="ECO:0007669"/>
    <property type="project" value="UniProtKB-EC"/>
</dbReference>
<sequence length="725" mass="79996">MNWRKIRSFGRLFYRAMMTKKWWLIVLSTSTLIIVGAVATVMMTTSVYDLDSLKNMRFATSIYDHNDKLVTTLGDTRRDYVDLDKVKSQELIEAYVAVEDERYYKHNGADLKGFGRALAVDLLTMSPAEGASTITMQVSRNVILNENEKTILRKVNEIAIAYNLERKYTKKEILEAYLNYIYLGNEVRGIQMASKIYFDKDLTKEKLEPHEIALLAGLPKAPEGYNPYIFPEKAQHRRNVVLNKMAEKNIITEEECEKYKKKKLGVNKKYLAKHTRNRDNKFQAYKDYVLDEAANRYGLESKDLVNGGYRIYTGMNKKAQLSLEKSLREDSFYQNHKDLDAGSTMINPKTGEIAAIGGGRHYLRGYRNQALAKVQPGSSIKPITVYGPAVEEKGYNEYTPVSDAPYTINGWSPKNLDHSFHGSVPLKVVAGKSLNVSTVRLLNEVVGVKTGYEYAKKSGLKLDKKDRAPAPLALGGLTRGVSTLEMAQAYTAFANGGKVTEAHAITKIVDVDGNTLEPKKKVKKKQKVYSPQTAYTMSRILKYAVEQGTGQNARLADGRDVAGKTGTTQNSRESWFVGYTSEYVMATMFFNQNGSQVKLSGGEFPAKVFHKVMTDTLKGTDVSYFKAPSGGGGGSSGGGGGNSGNSGGGNSGGGGGTTIPHTPDSPPAGQPPQHTPHQPDQNRPPKEERPDKPDKPEQPAPDPEPQPQPPPQPDPPNPENPGEGD</sequence>
<dbReference type="PANTHER" id="PTHR32282">
    <property type="entry name" value="BINDING PROTEIN TRANSPEPTIDASE, PUTATIVE-RELATED"/>
    <property type="match status" value="1"/>
</dbReference>
<evidence type="ECO:0000313" key="21">
    <source>
        <dbReference type="Proteomes" id="UP000503088"/>
    </source>
</evidence>
<dbReference type="Gene3D" id="3.40.710.10">
    <property type="entry name" value="DD-peptidase/beta-lactamase superfamily"/>
    <property type="match status" value="1"/>
</dbReference>
<keyword evidence="8" id="KW-0808">Transferase</keyword>
<evidence type="ECO:0000256" key="3">
    <source>
        <dbReference type="ARBA" id="ARBA00007739"/>
    </source>
</evidence>
<comment type="similarity">
    <text evidence="2">In the C-terminal section; belongs to the transpeptidase family.</text>
</comment>
<gene>
    <name evidence="20" type="ORF">GXN76_14040</name>
</gene>
<dbReference type="GO" id="GO:0008658">
    <property type="term" value="F:penicillin binding"/>
    <property type="evidence" value="ECO:0007669"/>
    <property type="project" value="InterPro"/>
</dbReference>
<evidence type="ECO:0000259" key="18">
    <source>
        <dbReference type="Pfam" id="PF00905"/>
    </source>
</evidence>
<dbReference type="InterPro" id="IPR001460">
    <property type="entry name" value="PCN-bd_Tpept"/>
</dbReference>
<dbReference type="GO" id="GO:0071555">
    <property type="term" value="P:cell wall organization"/>
    <property type="evidence" value="ECO:0007669"/>
    <property type="project" value="UniProtKB-KW"/>
</dbReference>
<keyword evidence="9" id="KW-0378">Hydrolase</keyword>
<keyword evidence="13" id="KW-0511">Multifunctional enzyme</keyword>
<comment type="catalytic activity">
    <reaction evidence="15">
        <text>Preferential cleavage: (Ac)2-L-Lys-D-Ala-|-D-Ala. Also transpeptidation of peptidyl-alanyl moieties that are N-acyl substituents of D-alanine.</text>
        <dbReference type="EC" id="3.4.16.4"/>
    </reaction>
</comment>
<protein>
    <submittedName>
        <fullName evidence="20">PBP1A family penicillin-binding protein</fullName>
    </submittedName>
</protein>
<dbReference type="GO" id="GO:0006508">
    <property type="term" value="P:proteolysis"/>
    <property type="evidence" value="ECO:0007669"/>
    <property type="project" value="UniProtKB-KW"/>
</dbReference>
<keyword evidence="7" id="KW-0328">Glycosyltransferase</keyword>
<name>A0A7D3XRT4_9BACL</name>
<dbReference type="Gene3D" id="1.10.3810.10">
    <property type="entry name" value="Biosynthetic peptidoglycan transglycosylase-like"/>
    <property type="match status" value="1"/>
</dbReference>
<reference evidence="20 21" key="1">
    <citation type="submission" date="2020-01" db="EMBL/GenBank/DDBJ databases">
        <authorList>
            <person name="Gulvik C.A."/>
            <person name="Batra D.G."/>
        </authorList>
    </citation>
    <scope>NUCLEOTIDE SEQUENCE [LARGE SCALE GENOMIC DNA]</scope>
    <source>
        <strain evidence="20 21">W9323</strain>
    </source>
</reference>
<evidence type="ECO:0000256" key="8">
    <source>
        <dbReference type="ARBA" id="ARBA00022679"/>
    </source>
</evidence>
<dbReference type="GO" id="GO:0030288">
    <property type="term" value="C:outer membrane-bounded periplasmic space"/>
    <property type="evidence" value="ECO:0007669"/>
    <property type="project" value="TreeGrafter"/>
</dbReference>
<evidence type="ECO:0000256" key="16">
    <source>
        <dbReference type="ARBA" id="ARBA00049902"/>
    </source>
</evidence>
<keyword evidence="10" id="KW-0133">Cell shape</keyword>
<dbReference type="Pfam" id="PF00905">
    <property type="entry name" value="Transpeptidase"/>
    <property type="match status" value="1"/>
</dbReference>
<dbReference type="SUPFAM" id="SSF56601">
    <property type="entry name" value="beta-lactamase/transpeptidase-like"/>
    <property type="match status" value="1"/>
</dbReference>
<proteinExistence type="inferred from homology"/>
<dbReference type="AlphaFoldDB" id="A0A7D3XRT4"/>
<dbReference type="GO" id="GO:0009002">
    <property type="term" value="F:serine-type D-Ala-D-Ala carboxypeptidase activity"/>
    <property type="evidence" value="ECO:0007669"/>
    <property type="project" value="UniProtKB-EC"/>
</dbReference>
<feature type="compositionally biased region" description="Basic and acidic residues" evidence="17">
    <location>
        <begin position="683"/>
        <end position="697"/>
    </location>
</feature>
<evidence type="ECO:0000313" key="20">
    <source>
        <dbReference type="EMBL" id="QKG85462.1"/>
    </source>
</evidence>
<evidence type="ECO:0000259" key="19">
    <source>
        <dbReference type="Pfam" id="PF00912"/>
    </source>
</evidence>
<dbReference type="FunFam" id="1.10.3810.10:FF:000001">
    <property type="entry name" value="Penicillin-binding protein 1A"/>
    <property type="match status" value="1"/>
</dbReference>
<evidence type="ECO:0000256" key="12">
    <source>
        <dbReference type="ARBA" id="ARBA00023136"/>
    </source>
</evidence>
<evidence type="ECO:0000256" key="14">
    <source>
        <dbReference type="ARBA" id="ARBA00023316"/>
    </source>
</evidence>
<dbReference type="Proteomes" id="UP000503088">
    <property type="component" value="Chromosome"/>
</dbReference>
<evidence type="ECO:0000256" key="11">
    <source>
        <dbReference type="ARBA" id="ARBA00022984"/>
    </source>
</evidence>
<keyword evidence="6" id="KW-0645">Protease</keyword>
<comment type="subcellular location">
    <subcellularLocation>
        <location evidence="1">Cell membrane</location>
    </subcellularLocation>
</comment>
<evidence type="ECO:0000256" key="17">
    <source>
        <dbReference type="SAM" id="MobiDB-lite"/>
    </source>
</evidence>
<dbReference type="InterPro" id="IPR001264">
    <property type="entry name" value="Glyco_trans_51"/>
</dbReference>
<dbReference type="InterPro" id="IPR023346">
    <property type="entry name" value="Lysozyme-like_dom_sf"/>
</dbReference>
<evidence type="ECO:0000256" key="13">
    <source>
        <dbReference type="ARBA" id="ARBA00023268"/>
    </source>
</evidence>
<dbReference type="Pfam" id="PF00912">
    <property type="entry name" value="Transgly"/>
    <property type="match status" value="1"/>
</dbReference>
<keyword evidence="12" id="KW-0472">Membrane</keyword>
<dbReference type="SUPFAM" id="SSF53955">
    <property type="entry name" value="Lysozyme-like"/>
    <property type="match status" value="1"/>
</dbReference>
<evidence type="ECO:0000256" key="10">
    <source>
        <dbReference type="ARBA" id="ARBA00022960"/>
    </source>
</evidence>
<feature type="compositionally biased region" description="Gly residues" evidence="17">
    <location>
        <begin position="631"/>
        <end position="657"/>
    </location>
</feature>
<feature type="compositionally biased region" description="Pro residues" evidence="17">
    <location>
        <begin position="663"/>
        <end position="674"/>
    </location>
</feature>
<keyword evidence="21" id="KW-1185">Reference proteome</keyword>
<feature type="domain" description="Penicillin-binding protein transpeptidase" evidence="18">
    <location>
        <begin position="344"/>
        <end position="613"/>
    </location>
</feature>
<dbReference type="PANTHER" id="PTHR32282:SF11">
    <property type="entry name" value="PENICILLIN-BINDING PROTEIN 1B"/>
    <property type="match status" value="1"/>
</dbReference>
<evidence type="ECO:0000256" key="15">
    <source>
        <dbReference type="ARBA" id="ARBA00034000"/>
    </source>
</evidence>
<feature type="compositionally biased region" description="Pro residues" evidence="17">
    <location>
        <begin position="698"/>
        <end position="719"/>
    </location>
</feature>
<dbReference type="NCBIfam" id="TIGR02074">
    <property type="entry name" value="PBP_1a_fam"/>
    <property type="match status" value="1"/>
</dbReference>
<keyword evidence="14" id="KW-0961">Cell wall biogenesis/degradation</keyword>
<feature type="region of interest" description="Disordered" evidence="17">
    <location>
        <begin position="631"/>
        <end position="725"/>
    </location>
</feature>
<organism evidence="20 21">
    <name type="scientific">Kroppenstedtia pulmonis</name>
    <dbReference type="NCBI Taxonomy" id="1380685"/>
    <lineage>
        <taxon>Bacteria</taxon>
        <taxon>Bacillati</taxon>
        <taxon>Bacillota</taxon>
        <taxon>Bacilli</taxon>
        <taxon>Bacillales</taxon>
        <taxon>Thermoactinomycetaceae</taxon>
        <taxon>Kroppenstedtia</taxon>
    </lineage>
</organism>
<dbReference type="GO" id="GO:0005886">
    <property type="term" value="C:plasma membrane"/>
    <property type="evidence" value="ECO:0007669"/>
    <property type="project" value="UniProtKB-SubCell"/>
</dbReference>
<dbReference type="KEGG" id="kpul:GXN76_14040"/>
<keyword evidence="4" id="KW-1003">Cell membrane</keyword>
<evidence type="ECO:0000256" key="9">
    <source>
        <dbReference type="ARBA" id="ARBA00022801"/>
    </source>
</evidence>
<evidence type="ECO:0000256" key="7">
    <source>
        <dbReference type="ARBA" id="ARBA00022676"/>
    </source>
</evidence>
<evidence type="ECO:0000256" key="6">
    <source>
        <dbReference type="ARBA" id="ARBA00022670"/>
    </source>
</evidence>